<dbReference type="Proteomes" id="UP000239425">
    <property type="component" value="Unassembled WGS sequence"/>
</dbReference>
<accession>A0A2S5REH7</accession>
<sequence length="72" mass="8272">MCSFDPHQMTSVLANVRPQWLLIYESIVSGLTSKEDPYYRTSLEHLPFILQADSIRAMLLMESPLGVFKMSH</sequence>
<dbReference type="EMBL" id="PHHC01000045">
    <property type="protein sequence ID" value="PPE05710.1"/>
    <property type="molecule type" value="Genomic_DNA"/>
</dbReference>
<comment type="caution">
    <text evidence="1">The sequence shown here is derived from an EMBL/GenBank/DDBJ whole genome shotgun (WGS) entry which is preliminary data.</text>
</comment>
<organism evidence="1 2">
    <name type="scientific">Holospora curviuscula</name>
    <dbReference type="NCBI Taxonomy" id="1082868"/>
    <lineage>
        <taxon>Bacteria</taxon>
        <taxon>Pseudomonadati</taxon>
        <taxon>Pseudomonadota</taxon>
        <taxon>Alphaproteobacteria</taxon>
        <taxon>Holosporales</taxon>
        <taxon>Holosporaceae</taxon>
        <taxon>Holospora</taxon>
    </lineage>
</organism>
<proteinExistence type="predicted"/>
<evidence type="ECO:0000313" key="1">
    <source>
        <dbReference type="EMBL" id="PPE05710.1"/>
    </source>
</evidence>
<evidence type="ECO:0000313" key="2">
    <source>
        <dbReference type="Proteomes" id="UP000239425"/>
    </source>
</evidence>
<protein>
    <submittedName>
        <fullName evidence="1">Uncharacterized protein</fullName>
    </submittedName>
</protein>
<dbReference type="AlphaFoldDB" id="A0A2S5REH7"/>
<keyword evidence="2" id="KW-1185">Reference proteome</keyword>
<reference evidence="1 2" key="1">
    <citation type="submission" date="2017-11" db="EMBL/GenBank/DDBJ databases">
        <title>Comparative genomic analysis of Holospora spp., intranuclear symbionts of paramecia.</title>
        <authorList>
            <person name="Garushyants S.K."/>
            <person name="Beliavskaya A."/>
            <person name="Malko D.B."/>
            <person name="Logacheva M.D."/>
            <person name="Rautian M.S."/>
            <person name="Gelfand M.S."/>
        </authorList>
    </citation>
    <scope>NUCLEOTIDE SEQUENCE [LARGE SCALE GENOMIC DNA]</scope>
    <source>
        <strain evidence="2">02AZ16</strain>
    </source>
</reference>
<name>A0A2S5REH7_9PROT</name>
<gene>
    <name evidence="1" type="ORF">HCUR_00153</name>
</gene>